<evidence type="ECO:0000313" key="1">
    <source>
        <dbReference type="EMBL" id="KAG5183639.1"/>
    </source>
</evidence>
<dbReference type="AlphaFoldDB" id="A0A836CFG0"/>
<reference evidence="1" key="1">
    <citation type="submission" date="2021-02" db="EMBL/GenBank/DDBJ databases">
        <title>First Annotated Genome of the Yellow-green Alga Tribonema minus.</title>
        <authorList>
            <person name="Mahan K.M."/>
        </authorList>
    </citation>
    <scope>NUCLEOTIDE SEQUENCE</scope>
    <source>
        <strain evidence="1">UTEX B ZZ1240</strain>
    </source>
</reference>
<name>A0A836CFG0_9STRA</name>
<sequence>MRSGIIASPAAAAAAAEQQPLLPQAAAAQRGGGGGAMAKSAAATRAERRRAKIDVYREVHDAMRAWRRGHANVNACTPLLRWLQALAALLEAPLHLLWHLLCVVAWAVPALCSLTAKANLAHHAFMLNTHWVALGWLLSARACRPWRAPYQFDVPLALPSRPRFNFSGCAAWPDACKDCMESRCDDLFTTEQLDRLVICFLLSLLGPCCLWCPFNPVTRSGILSSRDVAAADADANADATSRIPGNLQLARAWDARRGANTIEFYRARFPAYGVDGYAAYRAKRVPELVAQYRNGGEAPAALAMEGRQAEIPMATAVVIGDDDAV</sequence>
<dbReference type="EMBL" id="JAFCMP010000194">
    <property type="protein sequence ID" value="KAG5183639.1"/>
    <property type="molecule type" value="Genomic_DNA"/>
</dbReference>
<gene>
    <name evidence="1" type="ORF">JKP88DRAFT_290265</name>
</gene>
<proteinExistence type="predicted"/>
<dbReference type="Proteomes" id="UP000664859">
    <property type="component" value="Unassembled WGS sequence"/>
</dbReference>
<evidence type="ECO:0000313" key="2">
    <source>
        <dbReference type="Proteomes" id="UP000664859"/>
    </source>
</evidence>
<keyword evidence="2" id="KW-1185">Reference proteome</keyword>
<organism evidence="1 2">
    <name type="scientific">Tribonema minus</name>
    <dbReference type="NCBI Taxonomy" id="303371"/>
    <lineage>
        <taxon>Eukaryota</taxon>
        <taxon>Sar</taxon>
        <taxon>Stramenopiles</taxon>
        <taxon>Ochrophyta</taxon>
        <taxon>PX clade</taxon>
        <taxon>Xanthophyceae</taxon>
        <taxon>Tribonematales</taxon>
        <taxon>Tribonemataceae</taxon>
        <taxon>Tribonema</taxon>
    </lineage>
</organism>
<protein>
    <submittedName>
        <fullName evidence="1">Uncharacterized protein</fullName>
    </submittedName>
</protein>
<comment type="caution">
    <text evidence="1">The sequence shown here is derived from an EMBL/GenBank/DDBJ whole genome shotgun (WGS) entry which is preliminary data.</text>
</comment>
<accession>A0A836CFG0</accession>